<feature type="transmembrane region" description="Helical" evidence="2">
    <location>
        <begin position="327"/>
        <end position="350"/>
    </location>
</feature>
<comment type="caution">
    <text evidence="3">The sequence shown here is derived from an EMBL/GenBank/DDBJ whole genome shotgun (WGS) entry which is preliminary data.</text>
</comment>
<feature type="transmembrane region" description="Helical" evidence="2">
    <location>
        <begin position="422"/>
        <end position="442"/>
    </location>
</feature>
<dbReference type="OrthoDB" id="418660at2759"/>
<feature type="transmembrane region" description="Helical" evidence="2">
    <location>
        <begin position="299"/>
        <end position="321"/>
    </location>
</feature>
<dbReference type="AlphaFoldDB" id="A0A812HZ47"/>
<gene>
    <name evidence="3" type="primary">GIP</name>
    <name evidence="3" type="ORF">SNAT2548_LOCUS2203</name>
</gene>
<feature type="region of interest" description="Disordered" evidence="1">
    <location>
        <begin position="26"/>
        <end position="55"/>
    </location>
</feature>
<reference evidence="3" key="1">
    <citation type="submission" date="2021-02" db="EMBL/GenBank/DDBJ databases">
        <authorList>
            <person name="Dougan E. K."/>
            <person name="Rhodes N."/>
            <person name="Thang M."/>
            <person name="Chan C."/>
        </authorList>
    </citation>
    <scope>NUCLEOTIDE SEQUENCE</scope>
</reference>
<feature type="transmembrane region" description="Helical" evidence="2">
    <location>
        <begin position="199"/>
        <end position="221"/>
    </location>
</feature>
<sequence length="569" mass="64761">MGAGASRSIPDAACCKATVSKIAIESCDAGPPQPRLENEEEQGQLQPQESGVDPSELEVKVKLRERSSTASLSALGRHVCRTHSEVDTEIARGISLRRSLANFGRVWRYDPKTWTLEERMSLYQLSKKVPKFQMFISHTWWTPGRWKVLSLSFQCGWHYVLICWFCAIILSAVLCKAGVLPMPFKYQARIFGFNELCPMGFWVLATGFLATVLSLASVSILPHRCHGNDMSFIDVTSIHQVDHMLMERGVYGIAGFLSISSELRILWSSPYLSRLWCVFELAAYKKVNPEGRITFRPLFIERVVAVMMASTYIFGMVFLILRDLLGPGIIMFTFSFAMWVVPYTVGIYLLRMNFREKHQLISQLATFDLENVNCAEQFDREFIYSAIEKWYGSKRAFTHFVRHDLRRELEQRFFATRLPRRYLLLLLTPLFSVETEFFLANWRGGAPFDCLLSFAVGVLIAYDIFFILACSLLMVTLCDVLAPRRFGCLDHLQTLLVILVVVGLLGFGLQVSSQAYQDSVAGAFIFLAISVVFAALMWWLEGKSRCDRKLSDVDHKAHALEVEEEESNP</sequence>
<dbReference type="EMBL" id="CAJNDS010000124">
    <property type="protein sequence ID" value="CAE6966319.1"/>
    <property type="molecule type" value="Genomic_DNA"/>
</dbReference>
<organism evidence="3 4">
    <name type="scientific">Symbiodinium natans</name>
    <dbReference type="NCBI Taxonomy" id="878477"/>
    <lineage>
        <taxon>Eukaryota</taxon>
        <taxon>Sar</taxon>
        <taxon>Alveolata</taxon>
        <taxon>Dinophyceae</taxon>
        <taxon>Suessiales</taxon>
        <taxon>Symbiodiniaceae</taxon>
        <taxon>Symbiodinium</taxon>
    </lineage>
</organism>
<feature type="transmembrane region" description="Helical" evidence="2">
    <location>
        <begin position="157"/>
        <end position="179"/>
    </location>
</feature>
<accession>A0A812HZ47</accession>
<feature type="transmembrane region" description="Helical" evidence="2">
    <location>
        <begin position="454"/>
        <end position="482"/>
    </location>
</feature>
<evidence type="ECO:0000256" key="2">
    <source>
        <dbReference type="SAM" id="Phobius"/>
    </source>
</evidence>
<evidence type="ECO:0000313" key="3">
    <source>
        <dbReference type="EMBL" id="CAE6966319.1"/>
    </source>
</evidence>
<proteinExistence type="predicted"/>
<feature type="transmembrane region" description="Helical" evidence="2">
    <location>
        <begin position="494"/>
        <end position="513"/>
    </location>
</feature>
<keyword evidence="2" id="KW-0472">Membrane</keyword>
<protein>
    <submittedName>
        <fullName evidence="3">GIP protein</fullName>
    </submittedName>
</protein>
<keyword evidence="2" id="KW-0812">Transmembrane</keyword>
<evidence type="ECO:0000313" key="4">
    <source>
        <dbReference type="Proteomes" id="UP000604046"/>
    </source>
</evidence>
<dbReference type="Proteomes" id="UP000604046">
    <property type="component" value="Unassembled WGS sequence"/>
</dbReference>
<keyword evidence="4" id="KW-1185">Reference proteome</keyword>
<keyword evidence="2" id="KW-1133">Transmembrane helix</keyword>
<name>A0A812HZ47_9DINO</name>
<evidence type="ECO:0000256" key="1">
    <source>
        <dbReference type="SAM" id="MobiDB-lite"/>
    </source>
</evidence>
<feature type="transmembrane region" description="Helical" evidence="2">
    <location>
        <begin position="519"/>
        <end position="540"/>
    </location>
</feature>